<dbReference type="SUPFAM" id="SSF46894">
    <property type="entry name" value="C-terminal effector domain of the bipartite response regulators"/>
    <property type="match status" value="1"/>
</dbReference>
<sequence length="393" mass="44157">MEDIQKNLQHLLPLLYCAPGDEQRWNLFIEELTKATGAVQGLFVHHDSQRKNTELSSGFNLDDDWARAYSEHFQFLNPYLNLHPSQLPERGTVGVLHEVIPDKLVEKTKFYSDYVAPQGLTVRNSIRVTPNQSPGNYTSIALHRSINGNDKGPETALELCRILMPHLKVALELHNRLVNFDSRITLLEGALDRLSFALILLDQNLNIRFINDRAETILSAYDGLAACNGRLKTRMPAQTIALDKIIQGAAGTIRDGSNRKGGLLKITRRSGKLPYEVLATPLYKQDTHLVGSRRGVALIVTDPEKDFETPTGLLRQRYGLTQAEERVALLLIQGVEAKEISAQLQVTRETIKSHLKSIFRKTGTRRQGELISCILNRHIALAGLELKSSWFQT</sequence>
<evidence type="ECO:0000256" key="1">
    <source>
        <dbReference type="ARBA" id="ARBA00023015"/>
    </source>
</evidence>
<keyword evidence="6" id="KW-1185">Reference proteome</keyword>
<evidence type="ECO:0000313" key="5">
    <source>
        <dbReference type="EMBL" id="BAO44390.1"/>
    </source>
</evidence>
<dbReference type="InterPro" id="IPR000792">
    <property type="entry name" value="Tscrpt_reg_LuxR_C"/>
</dbReference>
<dbReference type="Gene3D" id="1.10.10.10">
    <property type="entry name" value="Winged helix-like DNA-binding domain superfamily/Winged helix DNA-binding domain"/>
    <property type="match status" value="1"/>
</dbReference>
<proteinExistence type="predicted"/>
<evidence type="ECO:0000259" key="4">
    <source>
        <dbReference type="PROSITE" id="PS00622"/>
    </source>
</evidence>
<dbReference type="InterPro" id="IPR016032">
    <property type="entry name" value="Sig_transdc_resp-reg_C-effctor"/>
</dbReference>
<dbReference type="Proteomes" id="UP000031631">
    <property type="component" value="Chromosome"/>
</dbReference>
<dbReference type="PANTHER" id="PTHR44688">
    <property type="entry name" value="DNA-BINDING TRANSCRIPTIONAL ACTIVATOR DEVR_DOSR"/>
    <property type="match status" value="1"/>
</dbReference>
<dbReference type="Pfam" id="PF00196">
    <property type="entry name" value="GerE"/>
    <property type="match status" value="1"/>
</dbReference>
<keyword evidence="3" id="KW-0804">Transcription</keyword>
<dbReference type="GO" id="GO:0006355">
    <property type="term" value="P:regulation of DNA-templated transcription"/>
    <property type="evidence" value="ECO:0007669"/>
    <property type="project" value="InterPro"/>
</dbReference>
<dbReference type="InterPro" id="IPR036388">
    <property type="entry name" value="WH-like_DNA-bd_sf"/>
</dbReference>
<dbReference type="OrthoDB" id="5497412at2"/>
<dbReference type="SMART" id="SM00421">
    <property type="entry name" value="HTH_LUXR"/>
    <property type="match status" value="1"/>
</dbReference>
<organism evidence="5 6">
    <name type="scientific">Thiolapillus brandeum</name>
    <dbReference type="NCBI Taxonomy" id="1076588"/>
    <lineage>
        <taxon>Bacteria</taxon>
        <taxon>Pseudomonadati</taxon>
        <taxon>Pseudomonadota</taxon>
        <taxon>Gammaproteobacteria</taxon>
        <taxon>Chromatiales</taxon>
        <taxon>Sedimenticolaceae</taxon>
        <taxon>Thiolapillus</taxon>
    </lineage>
</organism>
<reference evidence="5 6" key="1">
    <citation type="journal article" date="2014" name="PLoS ONE">
        <title>Physiological and genomic features of a novel sulfur-oxidizing gammaproteobacterium belonging to a previously uncultivated symbiotic lineage isolated from a hydrothermal vent.</title>
        <authorList>
            <person name="Nunoura T."/>
            <person name="Takaki Y."/>
            <person name="Kazama H."/>
            <person name="Kakuta J."/>
            <person name="Shimamura S."/>
            <person name="Makita H."/>
            <person name="Hirai M."/>
            <person name="Miyazaki M."/>
            <person name="Takai K."/>
        </authorList>
    </citation>
    <scope>NUCLEOTIDE SEQUENCE [LARGE SCALE GENOMIC DNA]</scope>
    <source>
        <strain evidence="5 6">Hiromi1</strain>
    </source>
</reference>
<keyword evidence="1" id="KW-0805">Transcription regulation</keyword>
<evidence type="ECO:0000256" key="2">
    <source>
        <dbReference type="ARBA" id="ARBA00023125"/>
    </source>
</evidence>
<keyword evidence="2" id="KW-0238">DNA-binding</keyword>
<evidence type="ECO:0000256" key="3">
    <source>
        <dbReference type="ARBA" id="ARBA00023163"/>
    </source>
</evidence>
<dbReference type="GO" id="GO:0003677">
    <property type="term" value="F:DNA binding"/>
    <property type="evidence" value="ECO:0007669"/>
    <property type="project" value="UniProtKB-KW"/>
</dbReference>
<dbReference type="PRINTS" id="PR00038">
    <property type="entry name" value="HTHLUXR"/>
</dbReference>
<evidence type="ECO:0000313" key="6">
    <source>
        <dbReference type="Proteomes" id="UP000031631"/>
    </source>
</evidence>
<feature type="domain" description="HTH luxR-type" evidence="4">
    <location>
        <begin position="334"/>
        <end position="361"/>
    </location>
</feature>
<dbReference type="AlphaFoldDB" id="A0A7U6GIV5"/>
<dbReference type="KEGG" id="tbn:TBH_C1469"/>
<dbReference type="PROSITE" id="PS00622">
    <property type="entry name" value="HTH_LUXR_1"/>
    <property type="match status" value="1"/>
</dbReference>
<accession>A0A7U6GIV5</accession>
<dbReference type="RefSeq" id="WP_041067147.1">
    <property type="nucleotide sequence ID" value="NZ_AP012273.1"/>
</dbReference>
<protein>
    <submittedName>
        <fullName evidence="5">LuxR family transcriptional regulator</fullName>
    </submittedName>
</protein>
<name>A0A7U6GIV5_9GAMM</name>
<gene>
    <name evidence="5" type="ORF">TBH_C1469</name>
</gene>
<dbReference type="EMBL" id="AP012273">
    <property type="protein sequence ID" value="BAO44390.1"/>
    <property type="molecule type" value="Genomic_DNA"/>
</dbReference>
<dbReference type="PANTHER" id="PTHR44688:SF16">
    <property type="entry name" value="DNA-BINDING TRANSCRIPTIONAL ACTIVATOR DEVR_DOSR"/>
    <property type="match status" value="1"/>
</dbReference>